<evidence type="ECO:0000313" key="2">
    <source>
        <dbReference type="Proteomes" id="UP000248916"/>
    </source>
</evidence>
<evidence type="ECO:0000313" key="1">
    <source>
        <dbReference type="EMBL" id="PZX19822.1"/>
    </source>
</evidence>
<sequence>MALAFPREMVSAWCWTNAEFKLVHRQEVSRTAADTQVRDLGPALWHASFESDPLPKTKADELEADFETLGGALRTFFAVPMLRKDPARWTGEGMAGCSVNAIRSDRRAIRIAGLPAGFELSAGDFVSILTSVPGRELLKIAVGGTASSTGLSPWLEVTDAIRVSVKVEDFAKLHLPFVEMRLVPGSLEKPRDSVVRWRVKFDATQVVR</sequence>
<dbReference type="Proteomes" id="UP000248916">
    <property type="component" value="Unassembled WGS sequence"/>
</dbReference>
<reference evidence="1 2" key="1">
    <citation type="submission" date="2018-06" db="EMBL/GenBank/DDBJ databases">
        <title>Genomic Encyclopedia of Archaeal and Bacterial Type Strains, Phase II (KMG-II): from individual species to whole genera.</title>
        <authorList>
            <person name="Goeker M."/>
        </authorList>
    </citation>
    <scope>NUCLEOTIDE SEQUENCE [LARGE SCALE GENOMIC DNA]</scope>
    <source>
        <strain evidence="1 2">DSM 22009</strain>
    </source>
</reference>
<dbReference type="OrthoDB" id="8265479at2"/>
<keyword evidence="2" id="KW-1185">Reference proteome</keyword>
<accession>A0A2W7P8Y1</accession>
<organism evidence="1 2">
    <name type="scientific">Palleronia aestuarii</name>
    <dbReference type="NCBI Taxonomy" id="568105"/>
    <lineage>
        <taxon>Bacteria</taxon>
        <taxon>Pseudomonadati</taxon>
        <taxon>Pseudomonadota</taxon>
        <taxon>Alphaproteobacteria</taxon>
        <taxon>Rhodobacterales</taxon>
        <taxon>Roseobacteraceae</taxon>
        <taxon>Palleronia</taxon>
    </lineage>
</organism>
<dbReference type="EMBL" id="QKZL01000001">
    <property type="protein sequence ID" value="PZX19822.1"/>
    <property type="molecule type" value="Genomic_DNA"/>
</dbReference>
<gene>
    <name evidence="1" type="ORF">LX81_00285</name>
</gene>
<dbReference type="RefSeq" id="WP_146259375.1">
    <property type="nucleotide sequence ID" value="NZ_QKZL01000001.1"/>
</dbReference>
<dbReference type="AlphaFoldDB" id="A0A2W7P8Y1"/>
<protein>
    <submittedName>
        <fullName evidence="1">Uncharacterized protein</fullName>
    </submittedName>
</protein>
<proteinExistence type="predicted"/>
<comment type="caution">
    <text evidence="1">The sequence shown here is derived from an EMBL/GenBank/DDBJ whole genome shotgun (WGS) entry which is preliminary data.</text>
</comment>
<name>A0A2W7P8Y1_9RHOB</name>